<dbReference type="Gene3D" id="3.40.630.30">
    <property type="match status" value="1"/>
</dbReference>
<evidence type="ECO:0000313" key="3">
    <source>
        <dbReference type="Proteomes" id="UP000318103"/>
    </source>
</evidence>
<dbReference type="EMBL" id="VFNX01000004">
    <property type="protein sequence ID" value="TQK79815.1"/>
    <property type="molecule type" value="Genomic_DNA"/>
</dbReference>
<dbReference type="GO" id="GO:0016747">
    <property type="term" value="F:acyltransferase activity, transferring groups other than amino-acyl groups"/>
    <property type="evidence" value="ECO:0007669"/>
    <property type="project" value="InterPro"/>
</dbReference>
<feature type="domain" description="N-acetyltransferase" evidence="1">
    <location>
        <begin position="119"/>
        <end position="255"/>
    </location>
</feature>
<dbReference type="PROSITE" id="PS51186">
    <property type="entry name" value="GNAT"/>
    <property type="match status" value="1"/>
</dbReference>
<dbReference type="SUPFAM" id="SSF55729">
    <property type="entry name" value="Acyl-CoA N-acyltransferases (Nat)"/>
    <property type="match status" value="1"/>
</dbReference>
<reference evidence="2 3" key="1">
    <citation type="submission" date="2019-06" db="EMBL/GenBank/DDBJ databases">
        <title>Sequencing the genomes of 1000 actinobacteria strains.</title>
        <authorList>
            <person name="Klenk H.-P."/>
        </authorList>
    </citation>
    <scope>NUCLEOTIDE SEQUENCE [LARGE SCALE GENOMIC DNA]</scope>
    <source>
        <strain evidence="2 3">DSM 41929</strain>
    </source>
</reference>
<accession>A0A542SYX6</accession>
<dbReference type="AlphaFoldDB" id="A0A542SYX6"/>
<organism evidence="2 3">
    <name type="scientific">Streptomyces puniciscabiei</name>
    <dbReference type="NCBI Taxonomy" id="164348"/>
    <lineage>
        <taxon>Bacteria</taxon>
        <taxon>Bacillati</taxon>
        <taxon>Actinomycetota</taxon>
        <taxon>Actinomycetes</taxon>
        <taxon>Kitasatosporales</taxon>
        <taxon>Streptomycetaceae</taxon>
        <taxon>Streptomyces</taxon>
    </lineage>
</organism>
<dbReference type="RefSeq" id="WP_055709379.1">
    <property type="nucleotide sequence ID" value="NZ_JBPJFI010000002.1"/>
</dbReference>
<dbReference type="CDD" id="cd04301">
    <property type="entry name" value="NAT_SF"/>
    <property type="match status" value="1"/>
</dbReference>
<name>A0A542SYX6_9ACTN</name>
<evidence type="ECO:0000313" key="2">
    <source>
        <dbReference type="EMBL" id="TQK79815.1"/>
    </source>
</evidence>
<dbReference type="InterPro" id="IPR000182">
    <property type="entry name" value="GNAT_dom"/>
</dbReference>
<proteinExistence type="predicted"/>
<keyword evidence="3" id="KW-1185">Reference proteome</keyword>
<sequence>MRTDVQSFAVAHLLRRPAAREVGGFVVGFDPSTTSSYVNYATPHPGAEPTARDIADLIAAFRERGLRPRLEFAPDAAPAVEPALRRAGFGTEAMHEYLVCTPATLVTPGSGPGPAGPVEVVAPATDADYRAIDLALSEAFGGEWAPSPQGAARLRRTEEGGGAVRFVRAPGGGCAGGAICSAPAEGTAELAGVGTLPAYRGRGIAGAVTATLAGTLFGRGARSVWLEYSGEGSRRVYERVGFRPGGTRLYVSLDA</sequence>
<gene>
    <name evidence="2" type="ORF">FB563_7669</name>
</gene>
<dbReference type="OrthoDB" id="3814600at2"/>
<evidence type="ECO:0000259" key="1">
    <source>
        <dbReference type="PROSITE" id="PS51186"/>
    </source>
</evidence>
<comment type="caution">
    <text evidence="2">The sequence shown here is derived from an EMBL/GenBank/DDBJ whole genome shotgun (WGS) entry which is preliminary data.</text>
</comment>
<protein>
    <submittedName>
        <fullName evidence="2">Acetyltransferase (GNAT) family protein</fullName>
    </submittedName>
</protein>
<dbReference type="InterPro" id="IPR016181">
    <property type="entry name" value="Acyl_CoA_acyltransferase"/>
</dbReference>
<dbReference type="Pfam" id="PF00583">
    <property type="entry name" value="Acetyltransf_1"/>
    <property type="match status" value="1"/>
</dbReference>
<keyword evidence="2" id="KW-0808">Transferase</keyword>
<dbReference type="Proteomes" id="UP000318103">
    <property type="component" value="Unassembled WGS sequence"/>
</dbReference>